<feature type="region of interest" description="Disordered" evidence="4">
    <location>
        <begin position="511"/>
        <end position="539"/>
    </location>
</feature>
<proteinExistence type="inferred from homology"/>
<dbReference type="SMART" id="SM01114">
    <property type="entry name" value="CXC"/>
    <property type="match status" value="1"/>
</dbReference>
<evidence type="ECO:0000256" key="2">
    <source>
        <dbReference type="ARBA" id="ARBA00007267"/>
    </source>
</evidence>
<keyword evidence="3" id="KW-0539">Nucleus</keyword>
<dbReference type="PROSITE" id="PS51634">
    <property type="entry name" value="CRC"/>
    <property type="match status" value="1"/>
</dbReference>
<comment type="similarity">
    <text evidence="2">Belongs to the lin-54 family.</text>
</comment>
<evidence type="ECO:0000256" key="4">
    <source>
        <dbReference type="SAM" id="MobiDB-lite"/>
    </source>
</evidence>
<dbReference type="PANTHER" id="PTHR46704">
    <property type="entry name" value="CXC DOMAIN-CONTAINING PROTEIN-RELATED"/>
    <property type="match status" value="1"/>
</dbReference>
<comment type="caution">
    <text evidence="5">The sequence shown here is derived from an EMBL/GenBank/DDBJ whole genome shotgun (WGS) entry which is preliminary data.</text>
</comment>
<dbReference type="CDD" id="cd09897">
    <property type="entry name" value="H3TH_FEN1-XPG-like"/>
    <property type="match status" value="1"/>
</dbReference>
<evidence type="ECO:0000313" key="6">
    <source>
        <dbReference type="Proteomes" id="UP001152795"/>
    </source>
</evidence>
<keyword evidence="6" id="KW-1185">Reference proteome</keyword>
<feature type="compositionally biased region" description="Polar residues" evidence="4">
    <location>
        <begin position="518"/>
        <end position="527"/>
    </location>
</feature>
<dbReference type="EMBL" id="CACRXK020000708">
    <property type="protein sequence ID" value="CAB3984212.1"/>
    <property type="molecule type" value="Genomic_DNA"/>
</dbReference>
<evidence type="ECO:0000256" key="3">
    <source>
        <dbReference type="ARBA" id="ARBA00023242"/>
    </source>
</evidence>
<organism evidence="5 6">
    <name type="scientific">Paramuricea clavata</name>
    <name type="common">Red gorgonian</name>
    <name type="synonym">Violescent sea-whip</name>
    <dbReference type="NCBI Taxonomy" id="317549"/>
    <lineage>
        <taxon>Eukaryota</taxon>
        <taxon>Metazoa</taxon>
        <taxon>Cnidaria</taxon>
        <taxon>Anthozoa</taxon>
        <taxon>Octocorallia</taxon>
        <taxon>Malacalcyonacea</taxon>
        <taxon>Plexauridae</taxon>
        <taxon>Paramuricea</taxon>
    </lineage>
</organism>
<dbReference type="InterPro" id="IPR005172">
    <property type="entry name" value="CRC"/>
</dbReference>
<dbReference type="PANTHER" id="PTHR46704:SF9">
    <property type="entry name" value="BHLH DOMAIN-CONTAINING PROTEIN"/>
    <property type="match status" value="1"/>
</dbReference>
<dbReference type="Proteomes" id="UP001152795">
    <property type="component" value="Unassembled WGS sequence"/>
</dbReference>
<protein>
    <submittedName>
        <fullName evidence="5">Uncharacterized protein</fullName>
    </submittedName>
</protein>
<dbReference type="GO" id="GO:0005634">
    <property type="term" value="C:nucleus"/>
    <property type="evidence" value="ECO:0007669"/>
    <property type="project" value="UniProtKB-SubCell"/>
</dbReference>
<evidence type="ECO:0000256" key="1">
    <source>
        <dbReference type="ARBA" id="ARBA00004123"/>
    </source>
</evidence>
<dbReference type="OrthoDB" id="6021232at2759"/>
<dbReference type="InterPro" id="IPR033467">
    <property type="entry name" value="Tesmin/TSO1-like_CXC"/>
</dbReference>
<reference evidence="5" key="1">
    <citation type="submission" date="2020-04" db="EMBL/GenBank/DDBJ databases">
        <authorList>
            <person name="Alioto T."/>
            <person name="Alioto T."/>
            <person name="Gomez Garrido J."/>
        </authorList>
    </citation>
    <scope>NUCLEOTIDE SEQUENCE</scope>
    <source>
        <strain evidence="5">A484AB</strain>
    </source>
</reference>
<comment type="subcellular location">
    <subcellularLocation>
        <location evidence="1">Nucleus</location>
    </subcellularLocation>
</comment>
<sequence length="1584" mass="180184">MSEKRKRLSNVKINLNRTPPKKKKEEESCVCLIQCKERDKSATITKFSEKSRKSVYNAAKIRNDANVVSILDDYGDNLPTSQYGFHRKCYQEYTHSKALKKLAGKSDELKQCGFSQETEACRSSGRKSNRAGKLLADYECCICGKKKTATSGSGYEHLQKCETENGARNLVNAVISPSVTQAQNTRLYAEVAGADWQTILAKEYFYHRTCYRDLTRKAYIKQCEEEDEIFQQLSKFVTEKVLTDCNVLSMSELLQKYADIQSQCQFGEQTTPPLKMQSLKDKLKRSFGSNIGFWRPSYGSDLVYNNTIEKGQLVEVAVKAKLANYREKTMEEKTKEVAQEIRNELIETPDTFSSWPPSEAEILEKTTSIPPLTKCLLESIISGRSIATEKLKRLVSSIGQDLIYHANNGRRKTSKHVTFPFSVKRKTGSKMVINWISKFGHGISYDDVIILETHLAREHSKEQLLRTFIPATIQPGHFVTFVWDNNDINPESLKGISMHCTNGIIIQSSNVPMRETETSSTATSIDQSQDDPSKPRSKKFTPLHVEIPAYIQIKRQSSESHKNIRRNLYEEEERCSHKTDTLWVIAKFQATADNAKQKIPNWTGFNYTITDSDSDSHHNIEYLPAINQSPSSYDTVLELLTQSKIKAEKLGLVETDVVLDMAIYSKAVDIFMNPRHFDLKEFIVLRLGAFHTMCIFIAVIGKRFGDAGLRDLVVESNLLGESAVDQMLKGKHYNNAVRVLKYVYDSMKRLMLESFEQWINDNTGELDITYKEFINSLELQELVSAPTREKMESVYKNSEEVTNGIHKYEHSLLHGDLGATASIWSSFLQMVQILLDFLRSIKLGNWKLHLRATEKMLPWMFAYDRPNYARFLTYYWITMQKLPETHPGIHEEFMAGNFSVRRVNGTFNKIPSDQAIEQTINRDQKCAGGIINFCTSEGTVQRWVLTSHIAAKCKSNMEEFLGMAELYSATKDLSEKRVLFDEECVMRSYELLKEWGSPFTENSELVHLSSGIEASDEIRKDMVNAEKKGEEALRMFIRDRVESNAVDMYCPIPKIKLKTFAALKAKKSCKIRDKTLTLKADRNIFARLLVISGKREISIKDVLTYSLGPIPWSLATVDGGLVKTVKSNLLELVECDGADPLVANIPDSCVRVFDGMVLIQQLVSTKFGTFGEMSEFLLKRITSNQAKVIYLVTDQYKEDSLKSVERQRRAAAGSIRMQLTRRDQKRPKQFKKYLSDGVNKIGFVKFLLKDWSDPHRFKDIINGRVIFITIESEGYRLEVSGNTVTCRQDEALDSDHEEADTKMFVCCQHAIQHFIEFENICISTVDSDVAILAIYYKDRIRCNLYIEIGSKGKKRILSVSKIADNIGKEMADALPALHAISGCDSTSAFYGVGKKKVYKIVKNSDAYKEALQQLGTHFIFNEDIFPVIQKMVAEFYGIRGCTRINDARYQRFCAKGKAPEPQQLPPTEDELRLHCQRANYVTYIWKSALSPNIDAPDPSGHGWYKDGTSATLNIKWMSQKPAPDTLLEFLSCGCKKSECRNNMCVCFANGLKCTDICTCDTCSNIVADEDDLDSYELFESDEED</sequence>
<dbReference type="Pfam" id="PF03638">
    <property type="entry name" value="TCR"/>
    <property type="match status" value="1"/>
</dbReference>
<evidence type="ECO:0000313" key="5">
    <source>
        <dbReference type="EMBL" id="CAB3984212.1"/>
    </source>
</evidence>
<accession>A0A6S7G5P1</accession>
<gene>
    <name evidence="5" type="ORF">PACLA_8A082902</name>
</gene>
<name>A0A6S7G5P1_PARCT</name>